<accession>A0A9P5NMD8</accession>
<dbReference type="Proteomes" id="UP000724874">
    <property type="component" value="Unassembled WGS sequence"/>
</dbReference>
<reference evidence="1" key="1">
    <citation type="submission" date="2020-11" db="EMBL/GenBank/DDBJ databases">
        <authorList>
            <consortium name="DOE Joint Genome Institute"/>
            <person name="Ahrendt S."/>
            <person name="Riley R."/>
            <person name="Andreopoulos W."/>
            <person name="LaButti K."/>
            <person name="Pangilinan J."/>
            <person name="Ruiz-duenas F.J."/>
            <person name="Barrasa J.M."/>
            <person name="Sanchez-Garcia M."/>
            <person name="Camarero S."/>
            <person name="Miyauchi S."/>
            <person name="Serrano A."/>
            <person name="Linde D."/>
            <person name="Babiker R."/>
            <person name="Drula E."/>
            <person name="Ayuso-Fernandez I."/>
            <person name="Pacheco R."/>
            <person name="Padilla G."/>
            <person name="Ferreira P."/>
            <person name="Barriuso J."/>
            <person name="Kellner H."/>
            <person name="Castanera R."/>
            <person name="Alfaro M."/>
            <person name="Ramirez L."/>
            <person name="Pisabarro A.G."/>
            <person name="Kuo A."/>
            <person name="Tritt A."/>
            <person name="Lipzen A."/>
            <person name="He G."/>
            <person name="Yan M."/>
            <person name="Ng V."/>
            <person name="Cullen D."/>
            <person name="Martin F."/>
            <person name="Rosso M.-N."/>
            <person name="Henrissat B."/>
            <person name="Hibbett D."/>
            <person name="Martinez A.T."/>
            <person name="Grigoriev I.V."/>
        </authorList>
    </citation>
    <scope>NUCLEOTIDE SEQUENCE</scope>
    <source>
        <strain evidence="1">AH 44721</strain>
    </source>
</reference>
<sequence length="99" mass="11238">MLLYAFPSSPPRRSWPLGWSILSVAFRTLVEVLWNSSIPKETPLEKLANQKEAKNGFVWVDAVPSEYVVGEVKEISWKNNVAPARVGAFWYGRRESDEG</sequence>
<evidence type="ECO:0000313" key="2">
    <source>
        <dbReference type="Proteomes" id="UP000724874"/>
    </source>
</evidence>
<dbReference type="AlphaFoldDB" id="A0A9P5NMD8"/>
<dbReference type="OrthoDB" id="2152029at2759"/>
<organism evidence="1 2">
    <name type="scientific">Gymnopilus junonius</name>
    <name type="common">Spectacular rustgill mushroom</name>
    <name type="synonym">Gymnopilus spectabilis subsp. junonius</name>
    <dbReference type="NCBI Taxonomy" id="109634"/>
    <lineage>
        <taxon>Eukaryota</taxon>
        <taxon>Fungi</taxon>
        <taxon>Dikarya</taxon>
        <taxon>Basidiomycota</taxon>
        <taxon>Agaricomycotina</taxon>
        <taxon>Agaricomycetes</taxon>
        <taxon>Agaricomycetidae</taxon>
        <taxon>Agaricales</taxon>
        <taxon>Agaricineae</taxon>
        <taxon>Hymenogastraceae</taxon>
        <taxon>Gymnopilus</taxon>
    </lineage>
</organism>
<proteinExistence type="predicted"/>
<keyword evidence="2" id="KW-1185">Reference proteome</keyword>
<name>A0A9P5NMD8_GYMJU</name>
<protein>
    <submittedName>
        <fullName evidence="1">Uncharacterized protein</fullName>
    </submittedName>
</protein>
<dbReference type="EMBL" id="JADNYJ010000067">
    <property type="protein sequence ID" value="KAF8893201.1"/>
    <property type="molecule type" value="Genomic_DNA"/>
</dbReference>
<comment type="caution">
    <text evidence="1">The sequence shown here is derived from an EMBL/GenBank/DDBJ whole genome shotgun (WGS) entry which is preliminary data.</text>
</comment>
<gene>
    <name evidence="1" type="ORF">CPB84DRAFT_1783409</name>
</gene>
<evidence type="ECO:0000313" key="1">
    <source>
        <dbReference type="EMBL" id="KAF8893201.1"/>
    </source>
</evidence>